<evidence type="ECO:0000313" key="7">
    <source>
        <dbReference type="Proteomes" id="UP001236806"/>
    </source>
</evidence>
<name>A0ABU0PKA0_9MICC</name>
<evidence type="ECO:0000256" key="4">
    <source>
        <dbReference type="PIRNR" id="PIRNR038994"/>
    </source>
</evidence>
<evidence type="ECO:0000256" key="1">
    <source>
        <dbReference type="ARBA" id="ARBA00010716"/>
    </source>
</evidence>
<gene>
    <name evidence="6" type="ORF">QFZ36_001955</name>
</gene>
<dbReference type="Proteomes" id="UP001236806">
    <property type="component" value="Unassembled WGS sequence"/>
</dbReference>
<dbReference type="PANTHER" id="PTHR11113">
    <property type="entry name" value="N-ACETYLGLUCOSAMINE-6-PHOSPHATE DEACETYLASE"/>
    <property type="match status" value="1"/>
</dbReference>
<dbReference type="Pfam" id="PF01979">
    <property type="entry name" value="Amidohydro_1"/>
    <property type="match status" value="1"/>
</dbReference>
<dbReference type="InterPro" id="IPR006680">
    <property type="entry name" value="Amidohydro-rel"/>
</dbReference>
<dbReference type="SUPFAM" id="SSF51556">
    <property type="entry name" value="Metallo-dependent hydrolases"/>
    <property type="match status" value="1"/>
</dbReference>
<evidence type="ECO:0000259" key="5">
    <source>
        <dbReference type="Pfam" id="PF01979"/>
    </source>
</evidence>
<evidence type="ECO:0000313" key="6">
    <source>
        <dbReference type="EMBL" id="MDQ0674394.1"/>
    </source>
</evidence>
<sequence length="384" mass="40338">MTRQSIKGRDASRGDVLTVHFEDGYIAAVERKHDPNASDLPVLASGFVDAQVNGYMGMDVNAPDADSTVIEGITGELARIGVTTWVPTIITASEEAISHALRCVEKARNADARVRDAIPCVHVEGPFISDHDGARGVHDASQVRAIDPEEVRRWAAITRIGVVTVSPHWPDTPRAIEEICSMGIRVSIGHTHAGAAEVLSAIDAGASLSTHLGNGIAAMIPRHPNAIWTQLADDRVTCGLIADGHHLPPETIEVMLRAKGPRGAFLVSDTTAIAGNAPGRYETPVGGSVDLDEHGRLSYVGTELLAGAAASLPDGLRNVVRSTSVSLGQALKLVTENPARSLPGARPGLGTLQPGAPADMVLVSDSGAVLEVIRSSARMENIRP</sequence>
<dbReference type="EMBL" id="JAUSXB010000001">
    <property type="protein sequence ID" value="MDQ0674394.1"/>
    <property type="molecule type" value="Genomic_DNA"/>
</dbReference>
<dbReference type="InterPro" id="IPR003764">
    <property type="entry name" value="GlcNAc_6-P_deAcase"/>
</dbReference>
<evidence type="ECO:0000256" key="2">
    <source>
        <dbReference type="ARBA" id="ARBA00022723"/>
    </source>
</evidence>
<comment type="caution">
    <text evidence="6">The sequence shown here is derived from an EMBL/GenBank/DDBJ whole genome shotgun (WGS) entry which is preliminary data.</text>
</comment>
<evidence type="ECO:0000256" key="3">
    <source>
        <dbReference type="ARBA" id="ARBA00022801"/>
    </source>
</evidence>
<feature type="domain" description="Amidohydrolase-related" evidence="5">
    <location>
        <begin position="46"/>
        <end position="373"/>
    </location>
</feature>
<dbReference type="InterPro" id="IPR032466">
    <property type="entry name" value="Metal_Hydrolase"/>
</dbReference>
<keyword evidence="2" id="KW-0479">Metal-binding</keyword>
<dbReference type="Gene3D" id="3.20.20.140">
    <property type="entry name" value="Metal-dependent hydrolases"/>
    <property type="match status" value="1"/>
</dbReference>
<comment type="similarity">
    <text evidence="1 4">Belongs to the metallo-dependent hydrolases superfamily. NagA family.</text>
</comment>
<dbReference type="PANTHER" id="PTHR11113:SF14">
    <property type="entry name" value="N-ACETYLGLUCOSAMINE-6-PHOSPHATE DEACETYLASE"/>
    <property type="match status" value="1"/>
</dbReference>
<keyword evidence="4" id="KW-0119">Carbohydrate metabolism</keyword>
<keyword evidence="3 4" id="KW-0378">Hydrolase</keyword>
<reference evidence="6 7" key="1">
    <citation type="submission" date="2023-07" db="EMBL/GenBank/DDBJ databases">
        <title>Comparative genomics of wheat-associated soil bacteria to identify genetic determinants of phenazine resistance.</title>
        <authorList>
            <person name="Mouncey N."/>
        </authorList>
    </citation>
    <scope>NUCLEOTIDE SEQUENCE [LARGE SCALE GENOMIC DNA]</scope>
    <source>
        <strain evidence="6 7">W1I3</strain>
    </source>
</reference>
<dbReference type="RefSeq" id="WP_306635933.1">
    <property type="nucleotide sequence ID" value="NZ_JAUSXB010000001.1"/>
</dbReference>
<proteinExistence type="inferred from homology"/>
<keyword evidence="7" id="KW-1185">Reference proteome</keyword>
<accession>A0ABU0PKA0</accession>
<dbReference type="PIRSF" id="PIRSF038994">
    <property type="entry name" value="NagA"/>
    <property type="match status" value="1"/>
</dbReference>
<dbReference type="GO" id="GO:0008448">
    <property type="term" value="F:N-acetylglucosamine-6-phosphate deacetylase activity"/>
    <property type="evidence" value="ECO:0007669"/>
    <property type="project" value="UniProtKB-EC"/>
</dbReference>
<organism evidence="6 7">
    <name type="scientific">Pseudarthrobacter siccitolerans</name>
    <dbReference type="NCBI Taxonomy" id="861266"/>
    <lineage>
        <taxon>Bacteria</taxon>
        <taxon>Bacillati</taxon>
        <taxon>Actinomycetota</taxon>
        <taxon>Actinomycetes</taxon>
        <taxon>Micrococcales</taxon>
        <taxon>Micrococcaceae</taxon>
        <taxon>Pseudarthrobacter</taxon>
    </lineage>
</organism>
<dbReference type="EC" id="3.5.1.25" evidence="6"/>
<protein>
    <submittedName>
        <fullName evidence="6">N-acetylglucosamine-6-phosphate deacetylase</fullName>
        <ecNumber evidence="6">3.5.1.25</ecNumber>
    </submittedName>
</protein>